<dbReference type="SUPFAM" id="SSF53300">
    <property type="entry name" value="vWA-like"/>
    <property type="match status" value="1"/>
</dbReference>
<protein>
    <submittedName>
        <fullName evidence="3">DUF58 domain-containing protein</fullName>
    </submittedName>
</protein>
<proteinExistence type="predicted"/>
<reference evidence="3 4" key="1">
    <citation type="submission" date="2024-09" db="EMBL/GenBank/DDBJ databases">
        <authorList>
            <person name="D'Angelo T."/>
        </authorList>
    </citation>
    <scope>NUCLEOTIDE SEQUENCE [LARGE SCALE GENOMIC DNA]</scope>
    <source>
        <strain evidence="3">SAG AM-320-E07</strain>
    </source>
</reference>
<gene>
    <name evidence="3" type="ORF">ACFL6M_02380</name>
</gene>
<dbReference type="PANTHER" id="PTHR33608:SF6">
    <property type="entry name" value="BLL2464 PROTEIN"/>
    <property type="match status" value="1"/>
</dbReference>
<dbReference type="InterPro" id="IPR002881">
    <property type="entry name" value="DUF58"/>
</dbReference>
<feature type="compositionally biased region" description="Basic residues" evidence="1">
    <location>
        <begin position="18"/>
        <end position="27"/>
    </location>
</feature>
<comment type="caution">
    <text evidence="3">The sequence shown here is derived from an EMBL/GenBank/DDBJ whole genome shotgun (WGS) entry which is preliminary data.</text>
</comment>
<dbReference type="Gene3D" id="3.40.50.410">
    <property type="entry name" value="von Willebrand factor, type A domain"/>
    <property type="match status" value="1"/>
</dbReference>
<dbReference type="Proteomes" id="UP001593833">
    <property type="component" value="Unassembled WGS sequence"/>
</dbReference>
<evidence type="ECO:0000256" key="1">
    <source>
        <dbReference type="SAM" id="MobiDB-lite"/>
    </source>
</evidence>
<accession>A0ABV6YJB8</accession>
<dbReference type="InterPro" id="IPR036465">
    <property type="entry name" value="vWFA_dom_sf"/>
</dbReference>
<dbReference type="PANTHER" id="PTHR33608">
    <property type="entry name" value="BLL2464 PROTEIN"/>
    <property type="match status" value="1"/>
</dbReference>
<organism evidence="3 4">
    <name type="scientific">Eiseniibacteriota bacterium</name>
    <dbReference type="NCBI Taxonomy" id="2212470"/>
    <lineage>
        <taxon>Bacteria</taxon>
        <taxon>Candidatus Eiseniibacteriota</taxon>
    </lineage>
</organism>
<feature type="region of interest" description="Disordered" evidence="1">
    <location>
        <begin position="1"/>
        <end position="38"/>
    </location>
</feature>
<sequence length="333" mass="37447">MCAFLRGGGHSRGGARDARKRADRKKPRSNEPNGDAGMLPAEILQRVRRLEIHTKALVSELFAGQYHSVFKGQGMEFAEVREYVPGDDIRTIDWNVTARLGVPFVKKYSEERELTVFLLVDASGSQRFGSEGRSKMELAAEVGAVLAFSAINNHDKVGLLIFTDRTELLIPPRKGRAHGLRIIREILYNRPEGRRTDLAAACETAIHALRRRATVFLLSDFLVDPGPVDQPLGALARKHDLIALAMRDPLEASWPKVGLVEWEDLESGRSFLVDTTDAGVRGKLEANYRRQREQVAAMLRRHKVDQVPLEVGGDPVEPLQAFFRLRERRRARE</sequence>
<feature type="domain" description="DUF58" evidence="2">
    <location>
        <begin position="79"/>
        <end position="293"/>
    </location>
</feature>
<dbReference type="CDD" id="cd00198">
    <property type="entry name" value="vWFA"/>
    <property type="match status" value="1"/>
</dbReference>
<evidence type="ECO:0000313" key="3">
    <source>
        <dbReference type="EMBL" id="MFC1572423.1"/>
    </source>
</evidence>
<keyword evidence="4" id="KW-1185">Reference proteome</keyword>
<dbReference type="Pfam" id="PF01882">
    <property type="entry name" value="DUF58"/>
    <property type="match status" value="1"/>
</dbReference>
<evidence type="ECO:0000313" key="4">
    <source>
        <dbReference type="Proteomes" id="UP001593833"/>
    </source>
</evidence>
<feature type="compositionally biased region" description="Gly residues" evidence="1">
    <location>
        <begin position="1"/>
        <end position="12"/>
    </location>
</feature>
<dbReference type="EMBL" id="JBHPKH010000015">
    <property type="protein sequence ID" value="MFC1572423.1"/>
    <property type="molecule type" value="Genomic_DNA"/>
</dbReference>
<evidence type="ECO:0000259" key="2">
    <source>
        <dbReference type="Pfam" id="PF01882"/>
    </source>
</evidence>
<name>A0ABV6YJB8_UNCEI</name>